<dbReference type="InterPro" id="IPR050595">
    <property type="entry name" value="Bact_response_regulator"/>
</dbReference>
<accession>A0A2N5ZGE3</accession>
<sequence>MENKTRILIVDDDSIVRENLVAFLEDEDFLVDSVKDAEEGLKRIEDNSYDIAIVDMRLPGIDGSQFIIKTNEMSPNTKFIIHTGSTNFSLNQKLKDLGITKKELFMKPIRDMNTFVEEIKELIND</sequence>
<gene>
    <name evidence="4" type="ORF">C0601_06545</name>
</gene>
<protein>
    <submittedName>
        <fullName evidence="4">Two-component system response regulator</fullName>
    </submittedName>
</protein>
<comment type="caution">
    <text evidence="4">The sequence shown here is derived from an EMBL/GenBank/DDBJ whole genome shotgun (WGS) entry which is preliminary data.</text>
</comment>
<dbReference type="SUPFAM" id="SSF52172">
    <property type="entry name" value="CheY-like"/>
    <property type="match status" value="1"/>
</dbReference>
<dbReference type="Pfam" id="PF00072">
    <property type="entry name" value="Response_reg"/>
    <property type="match status" value="1"/>
</dbReference>
<dbReference type="Gene3D" id="3.40.50.2300">
    <property type="match status" value="1"/>
</dbReference>
<dbReference type="PANTHER" id="PTHR44591:SF3">
    <property type="entry name" value="RESPONSE REGULATORY DOMAIN-CONTAINING PROTEIN"/>
    <property type="match status" value="1"/>
</dbReference>
<evidence type="ECO:0000259" key="3">
    <source>
        <dbReference type="PROSITE" id="PS50110"/>
    </source>
</evidence>
<name>A0A2N5ZGE3_MUIH1</name>
<proteinExistence type="predicted"/>
<dbReference type="GO" id="GO:0000160">
    <property type="term" value="P:phosphorelay signal transduction system"/>
    <property type="evidence" value="ECO:0007669"/>
    <property type="project" value="InterPro"/>
</dbReference>
<evidence type="ECO:0000256" key="1">
    <source>
        <dbReference type="ARBA" id="ARBA00022553"/>
    </source>
</evidence>
<reference evidence="4 5" key="1">
    <citation type="submission" date="2017-11" db="EMBL/GenBank/DDBJ databases">
        <title>Genome-resolved metagenomics identifies genetic mobility, metabolic interactions, and unexpected diversity in perchlorate-reducing communities.</title>
        <authorList>
            <person name="Barnum T.P."/>
            <person name="Figueroa I.A."/>
            <person name="Carlstrom C.I."/>
            <person name="Lucas L.N."/>
            <person name="Engelbrektson A.L."/>
            <person name="Coates J.D."/>
        </authorList>
    </citation>
    <scope>NUCLEOTIDE SEQUENCE [LARGE SCALE GENOMIC DNA]</scope>
    <source>
        <strain evidence="4">BM706</strain>
    </source>
</reference>
<evidence type="ECO:0000256" key="2">
    <source>
        <dbReference type="PROSITE-ProRule" id="PRU00169"/>
    </source>
</evidence>
<keyword evidence="1 2" id="KW-0597">Phosphoprotein</keyword>
<dbReference type="EMBL" id="PKTG01000083">
    <property type="protein sequence ID" value="PLX17684.1"/>
    <property type="molecule type" value="Genomic_DNA"/>
</dbReference>
<dbReference type="PROSITE" id="PS50110">
    <property type="entry name" value="RESPONSE_REGULATORY"/>
    <property type="match status" value="1"/>
</dbReference>
<organism evidence="4 5">
    <name type="scientific">Muiribacterium halophilum</name>
    <dbReference type="NCBI Taxonomy" id="2053465"/>
    <lineage>
        <taxon>Bacteria</taxon>
        <taxon>Candidatus Muiribacteriota</taxon>
        <taxon>Candidatus Muiribacteriia</taxon>
        <taxon>Candidatus Muiribacteriales</taxon>
        <taxon>Candidatus Muiribacteriaceae</taxon>
        <taxon>Candidatus Muiribacterium</taxon>
    </lineage>
</organism>
<dbReference type="InterPro" id="IPR011006">
    <property type="entry name" value="CheY-like_superfamily"/>
</dbReference>
<dbReference type="AlphaFoldDB" id="A0A2N5ZGE3"/>
<evidence type="ECO:0000313" key="4">
    <source>
        <dbReference type="EMBL" id="PLX17684.1"/>
    </source>
</evidence>
<feature type="modified residue" description="4-aspartylphosphate" evidence="2">
    <location>
        <position position="55"/>
    </location>
</feature>
<dbReference type="CDD" id="cd00156">
    <property type="entry name" value="REC"/>
    <property type="match status" value="1"/>
</dbReference>
<dbReference type="SMART" id="SM00448">
    <property type="entry name" value="REC"/>
    <property type="match status" value="1"/>
</dbReference>
<dbReference type="InterPro" id="IPR001789">
    <property type="entry name" value="Sig_transdc_resp-reg_receiver"/>
</dbReference>
<dbReference type="PANTHER" id="PTHR44591">
    <property type="entry name" value="STRESS RESPONSE REGULATOR PROTEIN 1"/>
    <property type="match status" value="1"/>
</dbReference>
<feature type="domain" description="Response regulatory" evidence="3">
    <location>
        <begin position="6"/>
        <end position="122"/>
    </location>
</feature>
<dbReference type="Proteomes" id="UP000234857">
    <property type="component" value="Unassembled WGS sequence"/>
</dbReference>
<evidence type="ECO:0000313" key="5">
    <source>
        <dbReference type="Proteomes" id="UP000234857"/>
    </source>
</evidence>